<dbReference type="GO" id="GO:0006071">
    <property type="term" value="P:glycerol metabolic process"/>
    <property type="evidence" value="ECO:0007669"/>
    <property type="project" value="TreeGrafter"/>
</dbReference>
<dbReference type="GO" id="GO:0006641">
    <property type="term" value="P:triglyceride metabolic process"/>
    <property type="evidence" value="ECO:0007669"/>
    <property type="project" value="TreeGrafter"/>
</dbReference>
<keyword evidence="3" id="KW-0418">Kinase</keyword>
<evidence type="ECO:0000256" key="3">
    <source>
        <dbReference type="ARBA" id="ARBA00022777"/>
    </source>
</evidence>
<sequence>VARTGPVRNGRYPLHLHRRGHEGLPGPGSFQGRHRAVGLTSQRETALVWDWETGEPLHNAIAWPDTRTTGLVRELRNQPGAEDL</sequence>
<evidence type="ECO:0000313" key="7">
    <source>
        <dbReference type="Proteomes" id="UP000266188"/>
    </source>
</evidence>
<dbReference type="GO" id="GO:0046167">
    <property type="term" value="P:glycerol-3-phosphate biosynthetic process"/>
    <property type="evidence" value="ECO:0007669"/>
    <property type="project" value="TreeGrafter"/>
</dbReference>
<keyword evidence="2" id="KW-0808">Transferase</keyword>
<comment type="similarity">
    <text evidence="1">Belongs to the FGGY kinase family.</text>
</comment>
<gene>
    <name evidence="6" type="ORF">PHISCL_10701</name>
</gene>
<dbReference type="Gene3D" id="3.30.420.40">
    <property type="match status" value="1"/>
</dbReference>
<evidence type="ECO:0000256" key="2">
    <source>
        <dbReference type="ARBA" id="ARBA00022679"/>
    </source>
</evidence>
<evidence type="ECO:0000259" key="5">
    <source>
        <dbReference type="Pfam" id="PF00370"/>
    </source>
</evidence>
<keyword evidence="7" id="KW-1185">Reference proteome</keyword>
<dbReference type="InterPro" id="IPR043129">
    <property type="entry name" value="ATPase_NBD"/>
</dbReference>
<dbReference type="OrthoDB" id="5422795at2759"/>
<name>A0A3A2Z1J3_9EURO</name>
<feature type="non-terminal residue" evidence="6">
    <location>
        <position position="1"/>
    </location>
</feature>
<comment type="caution">
    <text evidence="6">The sequence shown here is derived from an EMBL/GenBank/DDBJ whole genome shotgun (WGS) entry which is preliminary data.</text>
</comment>
<protein>
    <recommendedName>
        <fullName evidence="5">Carbohydrate kinase FGGY N-terminal domain-containing protein</fullName>
    </recommendedName>
</protein>
<dbReference type="GO" id="GO:0004370">
    <property type="term" value="F:glycerol kinase activity"/>
    <property type="evidence" value="ECO:0007669"/>
    <property type="project" value="TreeGrafter"/>
</dbReference>
<dbReference type="AlphaFoldDB" id="A0A3A2Z1J3"/>
<dbReference type="Pfam" id="PF00370">
    <property type="entry name" value="FGGY_N"/>
    <property type="match status" value="1"/>
</dbReference>
<reference evidence="7" key="1">
    <citation type="submission" date="2017-02" db="EMBL/GenBank/DDBJ databases">
        <authorList>
            <person name="Tafer H."/>
            <person name="Lopandic K."/>
        </authorList>
    </citation>
    <scope>NUCLEOTIDE SEQUENCE [LARGE SCALE GENOMIC DNA]</scope>
    <source>
        <strain evidence="7">CBS 366.77</strain>
    </source>
</reference>
<proteinExistence type="inferred from homology"/>
<dbReference type="Proteomes" id="UP000266188">
    <property type="component" value="Unassembled WGS sequence"/>
</dbReference>
<feature type="non-terminal residue" evidence="6">
    <location>
        <position position="84"/>
    </location>
</feature>
<organism evidence="6 7">
    <name type="scientific">Aspergillus sclerotialis</name>
    <dbReference type="NCBI Taxonomy" id="2070753"/>
    <lineage>
        <taxon>Eukaryota</taxon>
        <taxon>Fungi</taxon>
        <taxon>Dikarya</taxon>
        <taxon>Ascomycota</taxon>
        <taxon>Pezizomycotina</taxon>
        <taxon>Eurotiomycetes</taxon>
        <taxon>Eurotiomycetidae</taxon>
        <taxon>Eurotiales</taxon>
        <taxon>Aspergillaceae</taxon>
        <taxon>Aspergillus</taxon>
        <taxon>Aspergillus subgen. Polypaecilum</taxon>
    </lineage>
</organism>
<dbReference type="STRING" id="2070753.A0A3A2Z1J3"/>
<dbReference type="PANTHER" id="PTHR10196:SF69">
    <property type="entry name" value="GLYCEROL KINASE"/>
    <property type="match status" value="1"/>
</dbReference>
<accession>A0A3A2Z1J3</accession>
<dbReference type="GO" id="GO:0005739">
    <property type="term" value="C:mitochondrion"/>
    <property type="evidence" value="ECO:0007669"/>
    <property type="project" value="TreeGrafter"/>
</dbReference>
<feature type="region of interest" description="Disordered" evidence="4">
    <location>
        <begin position="1"/>
        <end position="33"/>
    </location>
</feature>
<dbReference type="PANTHER" id="PTHR10196">
    <property type="entry name" value="SUGAR KINASE"/>
    <property type="match status" value="1"/>
</dbReference>
<evidence type="ECO:0000256" key="4">
    <source>
        <dbReference type="SAM" id="MobiDB-lite"/>
    </source>
</evidence>
<dbReference type="EMBL" id="MVGC01002037">
    <property type="protein sequence ID" value="RJE16962.1"/>
    <property type="molecule type" value="Genomic_DNA"/>
</dbReference>
<dbReference type="InterPro" id="IPR018484">
    <property type="entry name" value="FGGY_N"/>
</dbReference>
<evidence type="ECO:0000256" key="1">
    <source>
        <dbReference type="ARBA" id="ARBA00009156"/>
    </source>
</evidence>
<evidence type="ECO:0000313" key="6">
    <source>
        <dbReference type="EMBL" id="RJE16962.1"/>
    </source>
</evidence>
<feature type="domain" description="Carbohydrate kinase FGGY N-terminal" evidence="5">
    <location>
        <begin position="35"/>
        <end position="79"/>
    </location>
</feature>
<dbReference type="SUPFAM" id="SSF53067">
    <property type="entry name" value="Actin-like ATPase domain"/>
    <property type="match status" value="1"/>
</dbReference>